<organismHost>
    <name type="scientific">Chlorella</name>
    <dbReference type="NCBI Taxonomy" id="3071"/>
</organismHost>
<organism evidence="6 7">
    <name type="scientific">Paramecium bursaria Chlorella virus NY2A</name>
    <name type="common">PBCV-NY2A</name>
    <dbReference type="NCBI Taxonomy" id="46021"/>
    <lineage>
        <taxon>Viruses</taxon>
        <taxon>Varidnaviria</taxon>
        <taxon>Bamfordvirae</taxon>
        <taxon>Nucleocytoviricota</taxon>
        <taxon>Megaviricetes</taxon>
        <taxon>Algavirales</taxon>
        <taxon>Phycodnaviridae</taxon>
        <taxon>Chlorovirus</taxon>
        <taxon>Chlorovirus americanus</taxon>
    </lineage>
</organism>
<dbReference type="EMBL" id="DQ491002">
    <property type="protein sequence ID" value="ABT15195.1"/>
    <property type="molecule type" value="Genomic_DNA"/>
</dbReference>
<gene>
    <name evidence="6" type="primary">B796L</name>
    <name evidence="6" type="ORF">NY2A_B796L</name>
</gene>
<dbReference type="Gene3D" id="3.40.640.10">
    <property type="entry name" value="Type I PLP-dependent aspartate aminotransferase-like (Major domain)"/>
    <property type="match status" value="1"/>
</dbReference>
<dbReference type="InterPro" id="IPR015424">
    <property type="entry name" value="PyrdxlP-dep_Trfase"/>
</dbReference>
<keyword evidence="4" id="KW-0663">Pyridoxal phosphate</keyword>
<dbReference type="InterPro" id="IPR015421">
    <property type="entry name" value="PyrdxlP-dep_Trfase_major"/>
</dbReference>
<dbReference type="RefSeq" id="YP_001497992.1">
    <property type="nucleotide sequence ID" value="NC_009898.1"/>
</dbReference>
<comment type="cofactor">
    <cofactor evidence="1">
        <name>pyridoxal 5'-phosphate</name>
        <dbReference type="ChEBI" id="CHEBI:597326"/>
    </cofactor>
</comment>
<dbReference type="KEGG" id="vg:5659400"/>
<dbReference type="InterPro" id="IPR051151">
    <property type="entry name" value="Group_II_Decarboxylase"/>
</dbReference>
<dbReference type="GO" id="GO:0030170">
    <property type="term" value="F:pyridoxal phosphate binding"/>
    <property type="evidence" value="ECO:0007669"/>
    <property type="project" value="InterPro"/>
</dbReference>
<evidence type="ECO:0000313" key="7">
    <source>
        <dbReference type="Proteomes" id="UP000202419"/>
    </source>
</evidence>
<keyword evidence="3" id="KW-0210">Decarboxylase</keyword>
<dbReference type="GO" id="GO:0019752">
    <property type="term" value="P:carboxylic acid metabolic process"/>
    <property type="evidence" value="ECO:0007669"/>
    <property type="project" value="InterPro"/>
</dbReference>
<evidence type="ECO:0000313" key="6">
    <source>
        <dbReference type="EMBL" id="ABT15195.1"/>
    </source>
</evidence>
<reference evidence="6 7" key="1">
    <citation type="journal article" date="2007" name="Virology">
        <title>Sequence and annotation of the 369-kb NY-2A and the 345-kb AR158 viruses that infect Chlorella NC64A.</title>
        <authorList>
            <person name="Fitzgerald L.A."/>
            <person name="Graves M.V."/>
            <person name="Li X."/>
            <person name="Feldblyum T."/>
            <person name="Nierman W.C."/>
            <person name="Van Etten J.L."/>
        </authorList>
    </citation>
    <scope>NUCLEOTIDE SEQUENCE [LARGE SCALE GENOMIC DNA]</scope>
    <source>
        <strain evidence="6 7">NY-2A</strain>
    </source>
</reference>
<accession>A7IXX1</accession>
<proteinExistence type="inferred from homology"/>
<protein>
    <submittedName>
        <fullName evidence="6">Uncharacterized protein B796L</fullName>
    </submittedName>
</protein>
<dbReference type="GO" id="GO:0016831">
    <property type="term" value="F:carboxy-lyase activity"/>
    <property type="evidence" value="ECO:0007669"/>
    <property type="project" value="UniProtKB-KW"/>
</dbReference>
<dbReference type="PANTHER" id="PTHR46101">
    <property type="match status" value="1"/>
</dbReference>
<dbReference type="NCBIfam" id="NF002748">
    <property type="entry name" value="PRK02769.1"/>
    <property type="match status" value="1"/>
</dbReference>
<keyword evidence="7" id="KW-1185">Reference proteome</keyword>
<dbReference type="SUPFAM" id="SSF53383">
    <property type="entry name" value="PLP-dependent transferases"/>
    <property type="match status" value="1"/>
</dbReference>
<evidence type="ECO:0000256" key="5">
    <source>
        <dbReference type="ARBA" id="ARBA00023239"/>
    </source>
</evidence>
<dbReference type="InterPro" id="IPR002129">
    <property type="entry name" value="PyrdxlP-dep_de-COase"/>
</dbReference>
<sequence length="366" mass="41990">MISMSILTSQSNVFVHRNAKRIPIGYPVTLNRNFKKVVPSLEHSLNNAGCPFENTGTFDRARHDEERHLIMRIADMWNVDTENIWGYTTSGGSEGNLEGLYIAREKYPDGILYATDQIHYSIKKIAKLLRMKFVVVPSDKNGAMDICKFDSILDKTKPAIVLANIGSTFVGGVDDVEQIHNILKRNGMNFYIHADAAFYGFIMKYLRPDFCDYVFYDSISVSCHKFPGVPFPSGIFMCVKKHVDHINNFEEVIRQRDITISGSRNGHTSIFMNYFFDTVDIEKDVEDCLVRTEYLFERLREAVPECTPWKNDRSIIVVFKQPSDEIIMKWSLATVQGRSHVVVLSHVSKDIIDAFVHDMAKYFGRR</sequence>
<evidence type="ECO:0000256" key="4">
    <source>
        <dbReference type="ARBA" id="ARBA00022898"/>
    </source>
</evidence>
<keyword evidence="5" id="KW-0456">Lyase</keyword>
<evidence type="ECO:0000256" key="3">
    <source>
        <dbReference type="ARBA" id="ARBA00022793"/>
    </source>
</evidence>
<dbReference type="GeneID" id="5659400"/>
<dbReference type="PANTHER" id="PTHR46101:SF2">
    <property type="entry name" value="SERINE DECARBOXYLASE"/>
    <property type="match status" value="1"/>
</dbReference>
<name>A7IXX1_PBCVN</name>
<comment type="similarity">
    <text evidence="2">Belongs to the group II decarboxylase family.</text>
</comment>
<dbReference type="OrthoDB" id="3847at10239"/>
<evidence type="ECO:0000256" key="2">
    <source>
        <dbReference type="ARBA" id="ARBA00009533"/>
    </source>
</evidence>
<evidence type="ECO:0000256" key="1">
    <source>
        <dbReference type="ARBA" id="ARBA00001933"/>
    </source>
</evidence>
<dbReference type="Proteomes" id="UP000202419">
    <property type="component" value="Segment"/>
</dbReference>
<dbReference type="Pfam" id="PF00282">
    <property type="entry name" value="Pyridoxal_deC"/>
    <property type="match status" value="1"/>
</dbReference>